<reference evidence="2" key="1">
    <citation type="submission" date="2020-08" db="EMBL/GenBank/DDBJ databases">
        <title>Genome sequencing and assembly of the red palm weevil Rhynchophorus ferrugineus.</title>
        <authorList>
            <person name="Dias G.B."/>
            <person name="Bergman C.M."/>
            <person name="Manee M."/>
        </authorList>
    </citation>
    <scope>NUCLEOTIDE SEQUENCE</scope>
    <source>
        <strain evidence="2">AA-2017</strain>
        <tissue evidence="2">Whole larva</tissue>
    </source>
</reference>
<dbReference type="Pfam" id="PF04187">
    <property type="entry name" value="Cofac_haem_bdg"/>
    <property type="match status" value="1"/>
</dbReference>
<gene>
    <name evidence="2" type="ORF">GWI33_010019</name>
</gene>
<proteinExistence type="predicted"/>
<accession>A0A834IEH5</accession>
<dbReference type="OrthoDB" id="205639at2759"/>
<feature type="non-terminal residue" evidence="2">
    <location>
        <position position="1"/>
    </location>
</feature>
<protein>
    <recommendedName>
        <fullName evidence="1">Haem-binding uptake Tiki superfamily ChaN domain-containing protein</fullName>
    </recommendedName>
</protein>
<evidence type="ECO:0000313" key="2">
    <source>
        <dbReference type="EMBL" id="KAF7276623.1"/>
    </source>
</evidence>
<dbReference type="EMBL" id="JAACXV010006020">
    <property type="protein sequence ID" value="KAF7276623.1"/>
    <property type="molecule type" value="Genomic_DNA"/>
</dbReference>
<dbReference type="Proteomes" id="UP000625711">
    <property type="component" value="Unassembled WGS sequence"/>
</dbReference>
<name>A0A834IEH5_RHYFE</name>
<evidence type="ECO:0000259" key="1">
    <source>
        <dbReference type="Pfam" id="PF04187"/>
    </source>
</evidence>
<keyword evidence="3" id="KW-1185">Reference proteome</keyword>
<dbReference type="AlphaFoldDB" id="A0A834IEH5"/>
<dbReference type="Gene3D" id="3.40.50.11550">
    <property type="match status" value="1"/>
</dbReference>
<organism evidence="2 3">
    <name type="scientific">Rhynchophorus ferrugineus</name>
    <name type="common">Red palm weevil</name>
    <name type="synonym">Curculio ferrugineus</name>
    <dbReference type="NCBI Taxonomy" id="354439"/>
    <lineage>
        <taxon>Eukaryota</taxon>
        <taxon>Metazoa</taxon>
        <taxon>Ecdysozoa</taxon>
        <taxon>Arthropoda</taxon>
        <taxon>Hexapoda</taxon>
        <taxon>Insecta</taxon>
        <taxon>Pterygota</taxon>
        <taxon>Neoptera</taxon>
        <taxon>Endopterygota</taxon>
        <taxon>Coleoptera</taxon>
        <taxon>Polyphaga</taxon>
        <taxon>Cucujiformia</taxon>
        <taxon>Curculionidae</taxon>
        <taxon>Dryophthorinae</taxon>
        <taxon>Rhynchophorus</taxon>
    </lineage>
</organism>
<comment type="caution">
    <text evidence="2">The sequence shown here is derived from an EMBL/GenBank/DDBJ whole genome shotgun (WGS) entry which is preliminary data.</text>
</comment>
<dbReference type="CDD" id="cd14727">
    <property type="entry name" value="ChanN-like"/>
    <property type="match status" value="1"/>
</dbReference>
<evidence type="ECO:0000313" key="3">
    <source>
        <dbReference type="Proteomes" id="UP000625711"/>
    </source>
</evidence>
<sequence>KETSQTQETPLTLAALQHSYDLRIVDTTRKQQIDLTQVAKQLKNADVIFIGEYHGNNAAHWLQAQLQYLLYQQRPQQILSMEQFTRNEQPQVDQYLTGKIGEQELIDNTEAWSNYKASYRPLVEFAKLHHLPVIAANAPADIVRCVGQQGQDYIKTLNDEQKQYIAKQPFYYESAYLEKFSGVMHIGREDTQNNHAENKALTPSNSFYAQILRDNSMAQAIADAYQRYPNHQIIHINGAFHSDSFLGTVSSLKHRLPNLKIAVLSPIQHPLLQDISVDKPLLTQGQYVYYIADVPVDYLNTKNRMTAMQKMMERAKEKAQSCVSTLSSSPMTQPS</sequence>
<feature type="domain" description="Haem-binding uptake Tiki superfamily ChaN" evidence="1">
    <location>
        <begin position="38"/>
        <end position="251"/>
    </location>
</feature>
<dbReference type="SUPFAM" id="SSF159501">
    <property type="entry name" value="EreA/ChaN-like"/>
    <property type="match status" value="1"/>
</dbReference>
<dbReference type="InterPro" id="IPR007314">
    <property type="entry name" value="Cofac_haem-bd_dom"/>
</dbReference>